<dbReference type="EMBL" id="QEFD01000231">
    <property type="protein sequence ID" value="PVU74247.1"/>
    <property type="molecule type" value="Genomic_DNA"/>
</dbReference>
<reference evidence="5 6" key="1">
    <citation type="journal article" date="2015" name="Appl. Environ. Microbiol.">
        <title>Nanoarchaeota, Their Sulfolobales Host, and Nanoarchaeota Virus Distribution across Yellowstone National Park Hot Springs.</title>
        <authorList>
            <person name="Munson-McGee J.H."/>
            <person name="Field E.K."/>
            <person name="Bateson M."/>
            <person name="Rooney C."/>
            <person name="Stepanauskas R."/>
            <person name="Young M.J."/>
        </authorList>
    </citation>
    <scope>NUCLEOTIDE SEQUENCE [LARGE SCALE GENOMIC DNA]</scope>
    <source>
        <strain evidence="5">SCGC AC-742_N10</strain>
    </source>
</reference>
<dbReference type="PANTHER" id="PTHR43776">
    <property type="entry name" value="TRANSPORT ATP-BINDING PROTEIN"/>
    <property type="match status" value="1"/>
</dbReference>
<sequence>MLNKNLIDELKFDRNVITVENLWVRYPLSRGLFSRVYLYAVNGVSFSVKPGETLGLIGESGSGKTTLGRAVLKLIEINEGKIFWGNIDVTRMKESKLRHLRRYFQLIQQDPYGALDPRMSIYDAVAEGLRIHKLVKSREEEEEIVYKALAQVKLTPPETFASKMPDELSGGQRQRVVIARALVLKPKFVVADEPISMLDASTRGQILEILDNARKENNLSILFITHDIAIASYISNRIMVLYSGKVAEMASSEEIIKNPMHPYTQALIEAIPRPDPNAKVPEPKIKGEVVPLLDKPKGCVFYNRCPFAMPICKEKEPELKEIKSGHYVACHLY</sequence>
<dbReference type="CDD" id="cd03257">
    <property type="entry name" value="ABC_NikE_OppD_transporters"/>
    <property type="match status" value="1"/>
</dbReference>
<evidence type="ECO:0000256" key="3">
    <source>
        <dbReference type="ARBA" id="ARBA00022840"/>
    </source>
</evidence>
<dbReference type="PROSITE" id="PS50893">
    <property type="entry name" value="ABC_TRANSPORTER_2"/>
    <property type="match status" value="1"/>
</dbReference>
<keyword evidence="3 5" id="KW-0067">ATP-binding</keyword>
<evidence type="ECO:0000313" key="5">
    <source>
        <dbReference type="EMBL" id="PVU74247.1"/>
    </source>
</evidence>
<organism evidence="5 6">
    <name type="scientific">Acidianus hospitalis</name>
    <dbReference type="NCBI Taxonomy" id="563177"/>
    <lineage>
        <taxon>Archaea</taxon>
        <taxon>Thermoproteota</taxon>
        <taxon>Thermoprotei</taxon>
        <taxon>Sulfolobales</taxon>
        <taxon>Sulfolobaceae</taxon>
        <taxon>Acidianus</taxon>
    </lineage>
</organism>
<dbReference type="GO" id="GO:0015833">
    <property type="term" value="P:peptide transport"/>
    <property type="evidence" value="ECO:0007669"/>
    <property type="project" value="InterPro"/>
</dbReference>
<dbReference type="AlphaFoldDB" id="A0A2T9X2D4"/>
<dbReference type="PROSITE" id="PS00211">
    <property type="entry name" value="ABC_TRANSPORTER_1"/>
    <property type="match status" value="1"/>
</dbReference>
<dbReference type="SUPFAM" id="SSF52540">
    <property type="entry name" value="P-loop containing nucleoside triphosphate hydrolases"/>
    <property type="match status" value="1"/>
</dbReference>
<dbReference type="InterPro" id="IPR050319">
    <property type="entry name" value="ABC_transp_ATP-bind"/>
</dbReference>
<dbReference type="InterPro" id="IPR013563">
    <property type="entry name" value="Oligopep_ABC_C"/>
</dbReference>
<dbReference type="Pfam" id="PF08352">
    <property type="entry name" value="oligo_HPY"/>
    <property type="match status" value="1"/>
</dbReference>
<dbReference type="InterPro" id="IPR017871">
    <property type="entry name" value="ABC_transporter-like_CS"/>
</dbReference>
<dbReference type="InterPro" id="IPR003439">
    <property type="entry name" value="ABC_transporter-like_ATP-bd"/>
</dbReference>
<dbReference type="Proteomes" id="UP000245638">
    <property type="component" value="Unassembled WGS sequence"/>
</dbReference>
<keyword evidence="2" id="KW-0547">Nucleotide-binding</keyword>
<dbReference type="PANTHER" id="PTHR43776:SF8">
    <property type="entry name" value="ABC TRANSPORTER, ATP-BINDING PROTEIN"/>
    <property type="match status" value="1"/>
</dbReference>
<dbReference type="SMART" id="SM00382">
    <property type="entry name" value="AAA"/>
    <property type="match status" value="1"/>
</dbReference>
<dbReference type="InterPro" id="IPR003593">
    <property type="entry name" value="AAA+_ATPase"/>
</dbReference>
<protein>
    <submittedName>
        <fullName evidence="5">Oligopeptide ABC transporter ATP-binding protein</fullName>
    </submittedName>
</protein>
<evidence type="ECO:0000256" key="1">
    <source>
        <dbReference type="ARBA" id="ARBA00022448"/>
    </source>
</evidence>
<dbReference type="GO" id="GO:0005524">
    <property type="term" value="F:ATP binding"/>
    <property type="evidence" value="ECO:0007669"/>
    <property type="project" value="UniProtKB-KW"/>
</dbReference>
<dbReference type="NCBIfam" id="TIGR01727">
    <property type="entry name" value="oligo_HPY"/>
    <property type="match status" value="1"/>
</dbReference>
<evidence type="ECO:0000256" key="2">
    <source>
        <dbReference type="ARBA" id="ARBA00022741"/>
    </source>
</evidence>
<dbReference type="InterPro" id="IPR027417">
    <property type="entry name" value="P-loop_NTPase"/>
</dbReference>
<proteinExistence type="predicted"/>
<dbReference type="GO" id="GO:0055085">
    <property type="term" value="P:transmembrane transport"/>
    <property type="evidence" value="ECO:0007669"/>
    <property type="project" value="UniProtKB-ARBA"/>
</dbReference>
<evidence type="ECO:0000259" key="4">
    <source>
        <dbReference type="PROSITE" id="PS50893"/>
    </source>
</evidence>
<comment type="caution">
    <text evidence="5">The sequence shown here is derived from an EMBL/GenBank/DDBJ whole genome shotgun (WGS) entry which is preliminary data.</text>
</comment>
<accession>A0A2T9X2D4</accession>
<dbReference type="Gene3D" id="3.40.50.300">
    <property type="entry name" value="P-loop containing nucleotide triphosphate hydrolases"/>
    <property type="match status" value="1"/>
</dbReference>
<dbReference type="FunFam" id="3.40.50.300:FF:000016">
    <property type="entry name" value="Oligopeptide ABC transporter ATP-binding component"/>
    <property type="match status" value="1"/>
</dbReference>
<name>A0A2T9X2D4_9CREN</name>
<dbReference type="GO" id="GO:0016887">
    <property type="term" value="F:ATP hydrolysis activity"/>
    <property type="evidence" value="ECO:0007669"/>
    <property type="project" value="InterPro"/>
</dbReference>
<feature type="domain" description="ABC transporter" evidence="4">
    <location>
        <begin position="17"/>
        <end position="268"/>
    </location>
</feature>
<dbReference type="Pfam" id="PF00005">
    <property type="entry name" value="ABC_tran"/>
    <property type="match status" value="1"/>
</dbReference>
<evidence type="ECO:0000313" key="6">
    <source>
        <dbReference type="Proteomes" id="UP000245638"/>
    </source>
</evidence>
<gene>
    <name evidence="5" type="ORF">DDW13_08175</name>
</gene>
<keyword evidence="1" id="KW-0813">Transport</keyword>